<dbReference type="EMBL" id="JADCUA010000014">
    <property type="protein sequence ID" value="KAH9834928.1"/>
    <property type="molecule type" value="Genomic_DNA"/>
</dbReference>
<sequence>MPRPAPLVDVAVGCTLPTCCSTSTWPAPFRSLPACARSPRPLPSRPSPSSSVLFTSPTSVPACATRSYSSTPTSPASSWLASDASAPLVLCPHPFSVDGGRSRLSPPMRSHTAKAYWRVPHLQHVSDTAAANAQCTPFPQSIPSGRGWVQQCEEEESRRTPTRGCTRVL</sequence>
<comment type="caution">
    <text evidence="1">The sequence shown here is derived from an EMBL/GenBank/DDBJ whole genome shotgun (WGS) entry which is preliminary data.</text>
</comment>
<dbReference type="Proteomes" id="UP000814176">
    <property type="component" value="Unassembled WGS sequence"/>
</dbReference>
<accession>A0ABQ8KBW7</accession>
<proteinExistence type="predicted"/>
<dbReference type="GeneID" id="71997223"/>
<reference evidence="1 2" key="1">
    <citation type="journal article" date="2021" name="Environ. Microbiol.">
        <title>Gene family expansions and transcriptome signatures uncover fungal adaptations to wood decay.</title>
        <authorList>
            <person name="Hage H."/>
            <person name="Miyauchi S."/>
            <person name="Viragh M."/>
            <person name="Drula E."/>
            <person name="Min B."/>
            <person name="Chaduli D."/>
            <person name="Navarro D."/>
            <person name="Favel A."/>
            <person name="Norest M."/>
            <person name="Lesage-Meessen L."/>
            <person name="Balint B."/>
            <person name="Merenyi Z."/>
            <person name="de Eugenio L."/>
            <person name="Morin E."/>
            <person name="Martinez A.T."/>
            <person name="Baldrian P."/>
            <person name="Stursova M."/>
            <person name="Martinez M.J."/>
            <person name="Novotny C."/>
            <person name="Magnuson J.K."/>
            <person name="Spatafora J.W."/>
            <person name="Maurice S."/>
            <person name="Pangilinan J."/>
            <person name="Andreopoulos W."/>
            <person name="LaButti K."/>
            <person name="Hundley H."/>
            <person name="Na H."/>
            <person name="Kuo A."/>
            <person name="Barry K."/>
            <person name="Lipzen A."/>
            <person name="Henrissat B."/>
            <person name="Riley R."/>
            <person name="Ahrendt S."/>
            <person name="Nagy L.G."/>
            <person name="Grigoriev I.V."/>
            <person name="Martin F."/>
            <person name="Rosso M.N."/>
        </authorList>
    </citation>
    <scope>NUCLEOTIDE SEQUENCE [LARGE SCALE GENOMIC DNA]</scope>
    <source>
        <strain evidence="1 2">CIRM-BRFM 1785</strain>
    </source>
</reference>
<dbReference type="RefSeq" id="XP_047777414.1">
    <property type="nucleotide sequence ID" value="XM_047916491.1"/>
</dbReference>
<name>A0ABQ8KBW7_9APHY</name>
<evidence type="ECO:0000313" key="1">
    <source>
        <dbReference type="EMBL" id="KAH9834928.1"/>
    </source>
</evidence>
<gene>
    <name evidence="1" type="ORF">C8Q71DRAFT_132387</name>
</gene>
<organism evidence="1 2">
    <name type="scientific">Rhodofomes roseus</name>
    <dbReference type="NCBI Taxonomy" id="34475"/>
    <lineage>
        <taxon>Eukaryota</taxon>
        <taxon>Fungi</taxon>
        <taxon>Dikarya</taxon>
        <taxon>Basidiomycota</taxon>
        <taxon>Agaricomycotina</taxon>
        <taxon>Agaricomycetes</taxon>
        <taxon>Polyporales</taxon>
        <taxon>Rhodofomes</taxon>
    </lineage>
</organism>
<protein>
    <submittedName>
        <fullName evidence="1">Uncharacterized protein</fullName>
    </submittedName>
</protein>
<evidence type="ECO:0000313" key="2">
    <source>
        <dbReference type="Proteomes" id="UP000814176"/>
    </source>
</evidence>
<keyword evidence="2" id="KW-1185">Reference proteome</keyword>